<gene>
    <name evidence="3" type="ORF">UX85_C0005G0071</name>
</gene>
<sequence length="308" mass="32941">MREMLAHLFTPRGSNNYKAKALQLSSLSSFLLLIIVGQLLITVVGRAVPGVLGIASSISAADLVNLTNAKRAELGLPTLSVNQALANAASLKASDMMAKNYWSHTSPDGTTPWYFFGASGYSYLYAGENLARDFMDSGSVVSAWMNSPTHKANIVSPRYHDIGIAVVSGNFMGQETTLVVQMFGTPASAQVAQVAVAEVAAEETATPIASVGAEPTEEIATPEQVTVALIDQPRVAGLYDRFPFLNSFQLTRAMSLSLTLLLLALIVIDAVVITRKKITRLSGKSLAHFIFLGILLLILLFVKQGLIL</sequence>
<dbReference type="PANTHER" id="PTHR31157:SF1">
    <property type="entry name" value="SCP DOMAIN-CONTAINING PROTEIN"/>
    <property type="match status" value="1"/>
</dbReference>
<organism evidence="3 4">
    <name type="scientific">Candidatus Beckwithbacteria bacterium GW2011_GWB1_47_15</name>
    <dbReference type="NCBI Taxonomy" id="1618371"/>
    <lineage>
        <taxon>Bacteria</taxon>
        <taxon>Candidatus Beckwithiibacteriota</taxon>
    </lineage>
</organism>
<dbReference type="Proteomes" id="UP000033860">
    <property type="component" value="Unassembled WGS sequence"/>
</dbReference>
<dbReference type="EMBL" id="LCNT01000005">
    <property type="protein sequence ID" value="KKU61033.1"/>
    <property type="molecule type" value="Genomic_DNA"/>
</dbReference>
<reference evidence="3 4" key="1">
    <citation type="journal article" date="2015" name="Nature">
        <title>rRNA introns, odd ribosomes, and small enigmatic genomes across a large radiation of phyla.</title>
        <authorList>
            <person name="Brown C.T."/>
            <person name="Hug L.A."/>
            <person name="Thomas B.C."/>
            <person name="Sharon I."/>
            <person name="Castelle C.J."/>
            <person name="Singh A."/>
            <person name="Wilkins M.J."/>
            <person name="Williams K.H."/>
            <person name="Banfield J.F."/>
        </authorList>
    </citation>
    <scope>NUCLEOTIDE SEQUENCE [LARGE SCALE GENOMIC DNA]</scope>
</reference>
<comment type="caution">
    <text evidence="3">The sequence shown here is derived from an EMBL/GenBank/DDBJ whole genome shotgun (WGS) entry which is preliminary data.</text>
</comment>
<dbReference type="Pfam" id="PF00188">
    <property type="entry name" value="CAP"/>
    <property type="match status" value="1"/>
</dbReference>
<dbReference type="AlphaFoldDB" id="A0A0G1U3X4"/>
<dbReference type="CDD" id="cd05379">
    <property type="entry name" value="CAP_bacterial"/>
    <property type="match status" value="1"/>
</dbReference>
<feature type="transmembrane region" description="Helical" evidence="1">
    <location>
        <begin position="21"/>
        <end position="41"/>
    </location>
</feature>
<keyword evidence="1" id="KW-0472">Membrane</keyword>
<dbReference type="InterPro" id="IPR014044">
    <property type="entry name" value="CAP_dom"/>
</dbReference>
<feature type="transmembrane region" description="Helical" evidence="1">
    <location>
        <begin position="253"/>
        <end position="273"/>
    </location>
</feature>
<evidence type="ECO:0000256" key="1">
    <source>
        <dbReference type="SAM" id="Phobius"/>
    </source>
</evidence>
<evidence type="ECO:0000259" key="2">
    <source>
        <dbReference type="Pfam" id="PF00188"/>
    </source>
</evidence>
<evidence type="ECO:0000313" key="4">
    <source>
        <dbReference type="Proteomes" id="UP000033860"/>
    </source>
</evidence>
<name>A0A0G1U3X4_9BACT</name>
<dbReference type="SUPFAM" id="SSF55797">
    <property type="entry name" value="PR-1-like"/>
    <property type="match status" value="1"/>
</dbReference>
<dbReference type="PANTHER" id="PTHR31157">
    <property type="entry name" value="SCP DOMAIN-CONTAINING PROTEIN"/>
    <property type="match status" value="1"/>
</dbReference>
<protein>
    <recommendedName>
        <fullName evidence="2">SCP domain-containing protein</fullName>
    </recommendedName>
</protein>
<keyword evidence="1" id="KW-0812">Transmembrane</keyword>
<feature type="transmembrane region" description="Helical" evidence="1">
    <location>
        <begin position="285"/>
        <end position="302"/>
    </location>
</feature>
<proteinExistence type="predicted"/>
<feature type="domain" description="SCP" evidence="2">
    <location>
        <begin position="64"/>
        <end position="171"/>
    </location>
</feature>
<accession>A0A0G1U3X4</accession>
<evidence type="ECO:0000313" key="3">
    <source>
        <dbReference type="EMBL" id="KKU61033.1"/>
    </source>
</evidence>
<keyword evidence="1" id="KW-1133">Transmembrane helix</keyword>
<dbReference type="InterPro" id="IPR035940">
    <property type="entry name" value="CAP_sf"/>
</dbReference>
<dbReference type="Gene3D" id="3.40.33.10">
    <property type="entry name" value="CAP"/>
    <property type="match status" value="1"/>
</dbReference>